<keyword evidence="2" id="KW-1185">Reference proteome</keyword>
<evidence type="ECO:0000313" key="1">
    <source>
        <dbReference type="EMBL" id="MCW3786462.1"/>
    </source>
</evidence>
<name>A0AAE3M449_9BACT</name>
<gene>
    <name evidence="1" type="ORF">OM075_08280</name>
</gene>
<evidence type="ECO:0000313" key="2">
    <source>
        <dbReference type="Proteomes" id="UP001209229"/>
    </source>
</evidence>
<dbReference type="AlphaFoldDB" id="A0AAE3M449"/>
<proteinExistence type="predicted"/>
<comment type="caution">
    <text evidence="1">The sequence shown here is derived from an EMBL/GenBank/DDBJ whole genome shotgun (WGS) entry which is preliminary data.</text>
</comment>
<reference evidence="1" key="1">
    <citation type="submission" date="2022-10" db="EMBL/GenBank/DDBJ databases">
        <authorList>
            <person name="Yu W.X."/>
        </authorList>
    </citation>
    <scope>NUCLEOTIDE SEQUENCE</scope>
    <source>
        <strain evidence="1">AAT</strain>
    </source>
</reference>
<accession>A0AAE3M449</accession>
<protein>
    <submittedName>
        <fullName evidence="1">Uncharacterized protein</fullName>
    </submittedName>
</protein>
<sequence>MEISPKDFGLNSRVQLKQLDTNHIAIVKQIKSRIITKDAIKIIEMSDAIKTREPSTKVSLMCNNNICSKSIKLLNDHSIDIIFS</sequence>
<organism evidence="1 2">
    <name type="scientific">Plebeiibacterium sediminum</name>
    <dbReference type="NCBI Taxonomy" id="2992112"/>
    <lineage>
        <taxon>Bacteria</taxon>
        <taxon>Pseudomonadati</taxon>
        <taxon>Bacteroidota</taxon>
        <taxon>Bacteroidia</taxon>
        <taxon>Marinilabiliales</taxon>
        <taxon>Marinilabiliaceae</taxon>
        <taxon>Plebeiibacterium</taxon>
    </lineage>
</organism>
<dbReference type="EMBL" id="JAPDPJ010000014">
    <property type="protein sequence ID" value="MCW3786462.1"/>
    <property type="molecule type" value="Genomic_DNA"/>
</dbReference>
<dbReference type="RefSeq" id="WP_301190026.1">
    <property type="nucleotide sequence ID" value="NZ_JAPDPJ010000014.1"/>
</dbReference>
<dbReference type="Proteomes" id="UP001209229">
    <property type="component" value="Unassembled WGS sequence"/>
</dbReference>